<sequence>MKKIILGAIILVGAICSTSCSLDEANFNKENREEFLNHVSTDSIGDTGGQDGYLPTKP</sequence>
<accession>A0ABW5YIR5</accession>
<feature type="region of interest" description="Disordered" evidence="1">
    <location>
        <begin position="38"/>
        <end position="58"/>
    </location>
</feature>
<keyword evidence="4" id="KW-1185">Reference proteome</keyword>
<feature type="signal peptide" evidence="2">
    <location>
        <begin position="1"/>
        <end position="21"/>
    </location>
</feature>
<dbReference type="Proteomes" id="UP001597534">
    <property type="component" value="Unassembled WGS sequence"/>
</dbReference>
<evidence type="ECO:0000313" key="4">
    <source>
        <dbReference type="Proteomes" id="UP001597534"/>
    </source>
</evidence>
<proteinExistence type="predicted"/>
<reference evidence="4" key="1">
    <citation type="journal article" date="2019" name="Int. J. Syst. Evol. Microbiol.">
        <title>The Global Catalogue of Microorganisms (GCM) 10K type strain sequencing project: providing services to taxonomists for standard genome sequencing and annotation.</title>
        <authorList>
            <consortium name="The Broad Institute Genomics Platform"/>
            <consortium name="The Broad Institute Genome Sequencing Center for Infectious Disease"/>
            <person name="Wu L."/>
            <person name="Ma J."/>
        </authorList>
    </citation>
    <scope>NUCLEOTIDE SEQUENCE [LARGE SCALE GENOMIC DNA]</scope>
    <source>
        <strain evidence="4">KCTC 22671</strain>
    </source>
</reference>
<gene>
    <name evidence="3" type="ORF">ACFS5J_02475</name>
</gene>
<dbReference type="RefSeq" id="WP_379810385.1">
    <property type="nucleotide sequence ID" value="NZ_JBHUPC010000010.1"/>
</dbReference>
<evidence type="ECO:0000256" key="1">
    <source>
        <dbReference type="SAM" id="MobiDB-lite"/>
    </source>
</evidence>
<evidence type="ECO:0008006" key="5">
    <source>
        <dbReference type="Google" id="ProtNLM"/>
    </source>
</evidence>
<evidence type="ECO:0000313" key="3">
    <source>
        <dbReference type="EMBL" id="MFD2890873.1"/>
    </source>
</evidence>
<feature type="chain" id="PRO_5045576758" description="Lipoprotein" evidence="2">
    <location>
        <begin position="22"/>
        <end position="58"/>
    </location>
</feature>
<dbReference type="EMBL" id="JBHUPC010000010">
    <property type="protein sequence ID" value="MFD2890873.1"/>
    <property type="molecule type" value="Genomic_DNA"/>
</dbReference>
<organism evidence="3 4">
    <name type="scientific">Flavobacterium chuncheonense</name>
    <dbReference type="NCBI Taxonomy" id="2026653"/>
    <lineage>
        <taxon>Bacteria</taxon>
        <taxon>Pseudomonadati</taxon>
        <taxon>Bacteroidota</taxon>
        <taxon>Flavobacteriia</taxon>
        <taxon>Flavobacteriales</taxon>
        <taxon>Flavobacteriaceae</taxon>
        <taxon>Flavobacterium</taxon>
    </lineage>
</organism>
<keyword evidence="2" id="KW-0732">Signal</keyword>
<protein>
    <recommendedName>
        <fullName evidence="5">Lipoprotein</fullName>
    </recommendedName>
</protein>
<comment type="caution">
    <text evidence="3">The sequence shown here is derived from an EMBL/GenBank/DDBJ whole genome shotgun (WGS) entry which is preliminary data.</text>
</comment>
<evidence type="ECO:0000256" key="2">
    <source>
        <dbReference type="SAM" id="SignalP"/>
    </source>
</evidence>
<name>A0ABW5YIR5_9FLAO</name>